<comment type="function">
    <text evidence="1">Part of a potassium transport system.</text>
</comment>
<dbReference type="SUPFAM" id="SSF116726">
    <property type="entry name" value="TrkA C-terminal domain-like"/>
    <property type="match status" value="2"/>
</dbReference>
<feature type="domain" description="RCK C-terminal" evidence="8">
    <location>
        <begin position="139"/>
        <end position="220"/>
    </location>
</feature>
<keyword evidence="3" id="KW-0633">Potassium transport</keyword>
<dbReference type="NCBIfam" id="NF007034">
    <property type="entry name" value="PRK09496.2-1"/>
    <property type="match status" value="1"/>
</dbReference>
<name>A0A1H8P5F2_9EURY</name>
<dbReference type="InterPro" id="IPR006036">
    <property type="entry name" value="K_uptake_TrkA"/>
</dbReference>
<dbReference type="InterPro" id="IPR006037">
    <property type="entry name" value="RCK_C"/>
</dbReference>
<evidence type="ECO:0000256" key="3">
    <source>
        <dbReference type="ARBA" id="ARBA00022538"/>
    </source>
</evidence>
<organism evidence="9 10">
    <name type="scientific">Halogranum amylolyticum</name>
    <dbReference type="NCBI Taxonomy" id="660520"/>
    <lineage>
        <taxon>Archaea</taxon>
        <taxon>Methanobacteriati</taxon>
        <taxon>Methanobacteriota</taxon>
        <taxon>Stenosarchaea group</taxon>
        <taxon>Halobacteria</taxon>
        <taxon>Halobacteriales</taxon>
        <taxon>Haloferacaceae</taxon>
    </lineage>
</organism>
<feature type="domain" description="RCK C-terminal" evidence="8">
    <location>
        <begin position="364"/>
        <end position="445"/>
    </location>
</feature>
<dbReference type="Gene3D" id="3.40.50.720">
    <property type="entry name" value="NAD(P)-binding Rossmann-like Domain"/>
    <property type="match status" value="2"/>
</dbReference>
<dbReference type="Pfam" id="PF02254">
    <property type="entry name" value="TrkA_N"/>
    <property type="match status" value="2"/>
</dbReference>
<feature type="domain" description="RCK N-terminal" evidence="7">
    <location>
        <begin position="227"/>
        <end position="344"/>
    </location>
</feature>
<dbReference type="PROSITE" id="PS51202">
    <property type="entry name" value="RCK_C"/>
    <property type="match status" value="2"/>
</dbReference>
<gene>
    <name evidence="9" type="ORF">SAMN04487948_102103</name>
</gene>
<dbReference type="Gene3D" id="3.30.70.1450">
    <property type="entry name" value="Regulator of K+ conductance, C-terminal domain"/>
    <property type="match status" value="2"/>
</dbReference>
<protein>
    <submittedName>
        <fullName evidence="9">Trk system potassium uptake protein TrkA</fullName>
    </submittedName>
</protein>
<dbReference type="PANTHER" id="PTHR43833">
    <property type="entry name" value="POTASSIUM CHANNEL PROTEIN 2-RELATED-RELATED"/>
    <property type="match status" value="1"/>
</dbReference>
<keyword evidence="2" id="KW-0813">Transport</keyword>
<reference evidence="10" key="1">
    <citation type="submission" date="2016-10" db="EMBL/GenBank/DDBJ databases">
        <authorList>
            <person name="Varghese N."/>
            <person name="Submissions S."/>
        </authorList>
    </citation>
    <scope>NUCLEOTIDE SEQUENCE [LARGE SCALE GENOMIC DNA]</scope>
    <source>
        <strain evidence="10">CGMCC 1.10121</strain>
    </source>
</reference>
<dbReference type="PANTHER" id="PTHR43833:SF5">
    <property type="entry name" value="TRK SYSTEM POTASSIUM UPTAKE PROTEIN TRKA"/>
    <property type="match status" value="1"/>
</dbReference>
<accession>A0A1H8P5F2</accession>
<dbReference type="InterPro" id="IPR036721">
    <property type="entry name" value="RCK_C_sf"/>
</dbReference>
<dbReference type="SUPFAM" id="SSF51735">
    <property type="entry name" value="NAD(P)-binding Rossmann-fold domains"/>
    <property type="match status" value="2"/>
</dbReference>
<dbReference type="PROSITE" id="PS51201">
    <property type="entry name" value="RCK_N"/>
    <property type="match status" value="2"/>
</dbReference>
<dbReference type="OrthoDB" id="27588at2157"/>
<dbReference type="InterPro" id="IPR003148">
    <property type="entry name" value="RCK_N"/>
</dbReference>
<keyword evidence="4" id="KW-0630">Potassium</keyword>
<evidence type="ECO:0000256" key="6">
    <source>
        <dbReference type="ARBA" id="ARBA00023065"/>
    </source>
</evidence>
<evidence type="ECO:0000259" key="8">
    <source>
        <dbReference type="PROSITE" id="PS51202"/>
    </source>
</evidence>
<dbReference type="EMBL" id="FODV01000002">
    <property type="protein sequence ID" value="SEO37125.1"/>
    <property type="molecule type" value="Genomic_DNA"/>
</dbReference>
<dbReference type="RefSeq" id="WP_089821144.1">
    <property type="nucleotide sequence ID" value="NZ_FODV01000002.1"/>
</dbReference>
<sequence>MRVIIVGAGEVGSNIAAGLADSHEVVVVDVDGEQVTELNYSLNVLAIQGDGLSLDTLEEADVGSADLLIASTDDDETNLAICGTAKVLGDAFTIARVKQVGFLRTWEREPGAFGVDFMVCSNLLTAQDIVQVIGLPAAVDVARFANGLVQMAEFELDEDSPLVGQTVREADRFELLTFAGIVRDERVELPRGDSRLDVGDRVVVIGPPESVHRFALTVSPTEAANDTESVFVIGGGEIGYQTARLLEERGLSPRLVESDESRAQEVAEELTDTLVFQFDATDSDALEQENFGEADVVVVALESDQENLFVSLLAKRFGVNQTIAVVETGDYRQLFEAVGVDIAINPRAVTAEEISRFTREQMTEKLAFIENESAEVLEVEIDDESALVGRPIQESVPDLPADVVVGAITRNRKLVSPRGETVIERGDHVVLFLEADSAEAVTAAV</sequence>
<evidence type="ECO:0000259" key="7">
    <source>
        <dbReference type="PROSITE" id="PS51201"/>
    </source>
</evidence>
<evidence type="ECO:0000313" key="10">
    <source>
        <dbReference type="Proteomes" id="UP000199126"/>
    </source>
</evidence>
<keyword evidence="10" id="KW-1185">Reference proteome</keyword>
<evidence type="ECO:0000256" key="5">
    <source>
        <dbReference type="ARBA" id="ARBA00023027"/>
    </source>
</evidence>
<dbReference type="GO" id="GO:0005886">
    <property type="term" value="C:plasma membrane"/>
    <property type="evidence" value="ECO:0007669"/>
    <property type="project" value="InterPro"/>
</dbReference>
<keyword evidence="5" id="KW-0520">NAD</keyword>
<dbReference type="NCBIfam" id="NF007031">
    <property type="entry name" value="PRK09496.1-2"/>
    <property type="match status" value="1"/>
</dbReference>
<dbReference type="InterPro" id="IPR050721">
    <property type="entry name" value="Trk_Ktr_HKT_K-transport"/>
</dbReference>
<evidence type="ECO:0000256" key="2">
    <source>
        <dbReference type="ARBA" id="ARBA00022448"/>
    </source>
</evidence>
<dbReference type="InterPro" id="IPR036291">
    <property type="entry name" value="NAD(P)-bd_dom_sf"/>
</dbReference>
<dbReference type="Proteomes" id="UP000199126">
    <property type="component" value="Unassembled WGS sequence"/>
</dbReference>
<evidence type="ECO:0000313" key="9">
    <source>
        <dbReference type="EMBL" id="SEO37125.1"/>
    </source>
</evidence>
<dbReference type="GO" id="GO:0015079">
    <property type="term" value="F:potassium ion transmembrane transporter activity"/>
    <property type="evidence" value="ECO:0007669"/>
    <property type="project" value="InterPro"/>
</dbReference>
<dbReference type="NCBIfam" id="NF007039">
    <property type="entry name" value="PRK09496.3-2"/>
    <property type="match status" value="1"/>
</dbReference>
<proteinExistence type="predicted"/>
<dbReference type="AlphaFoldDB" id="A0A1H8P5F2"/>
<keyword evidence="6" id="KW-0406">Ion transport</keyword>
<dbReference type="Pfam" id="PF02080">
    <property type="entry name" value="TrkA_C"/>
    <property type="match status" value="2"/>
</dbReference>
<feature type="domain" description="RCK N-terminal" evidence="7">
    <location>
        <begin position="1"/>
        <end position="119"/>
    </location>
</feature>
<evidence type="ECO:0000256" key="4">
    <source>
        <dbReference type="ARBA" id="ARBA00022958"/>
    </source>
</evidence>
<dbReference type="PRINTS" id="PR00335">
    <property type="entry name" value="KUPTAKETRKA"/>
</dbReference>
<evidence type="ECO:0000256" key="1">
    <source>
        <dbReference type="ARBA" id="ARBA00003660"/>
    </source>
</evidence>